<dbReference type="EMBL" id="JARBHB010000004">
    <property type="protein sequence ID" value="KAJ8887679.1"/>
    <property type="molecule type" value="Genomic_DNA"/>
</dbReference>
<comment type="caution">
    <text evidence="2">The sequence shown here is derived from an EMBL/GenBank/DDBJ whole genome shotgun (WGS) entry which is preliminary data.</text>
</comment>
<dbReference type="Pfam" id="PF21149">
    <property type="entry name" value="FAS_pseudo-KR"/>
    <property type="match status" value="1"/>
</dbReference>
<keyword evidence="3" id="KW-1185">Reference proteome</keyword>
<evidence type="ECO:0000313" key="3">
    <source>
        <dbReference type="Proteomes" id="UP001159363"/>
    </source>
</evidence>
<feature type="domain" description="Fatty acid synthase pseudo-KR" evidence="1">
    <location>
        <begin position="54"/>
        <end position="147"/>
    </location>
</feature>
<reference evidence="2 3" key="1">
    <citation type="submission" date="2023-02" db="EMBL/GenBank/DDBJ databases">
        <title>LHISI_Scaffold_Assembly.</title>
        <authorList>
            <person name="Stuart O.P."/>
            <person name="Cleave R."/>
            <person name="Magrath M.J.L."/>
            <person name="Mikheyev A.S."/>
        </authorList>
    </citation>
    <scope>NUCLEOTIDE SEQUENCE [LARGE SCALE GENOMIC DNA]</scope>
    <source>
        <strain evidence="2">Daus_M_001</strain>
        <tissue evidence="2">Leg muscle</tissue>
    </source>
</reference>
<dbReference type="InterPro" id="IPR049391">
    <property type="entry name" value="FAS_pseudo-KR"/>
</dbReference>
<dbReference type="Gene3D" id="3.40.50.720">
    <property type="entry name" value="NAD(P)-binding Rossmann-like Domain"/>
    <property type="match status" value="1"/>
</dbReference>
<evidence type="ECO:0000259" key="1">
    <source>
        <dbReference type="Pfam" id="PF21149"/>
    </source>
</evidence>
<proteinExistence type="predicted"/>
<protein>
    <recommendedName>
        <fullName evidence="1">Fatty acid synthase pseudo-KR domain-containing protein</fullName>
    </recommendedName>
</protein>
<evidence type="ECO:0000313" key="2">
    <source>
        <dbReference type="EMBL" id="KAJ8887679.1"/>
    </source>
</evidence>
<organism evidence="2 3">
    <name type="scientific">Dryococelus australis</name>
    <dbReference type="NCBI Taxonomy" id="614101"/>
    <lineage>
        <taxon>Eukaryota</taxon>
        <taxon>Metazoa</taxon>
        <taxon>Ecdysozoa</taxon>
        <taxon>Arthropoda</taxon>
        <taxon>Hexapoda</taxon>
        <taxon>Insecta</taxon>
        <taxon>Pterygota</taxon>
        <taxon>Neoptera</taxon>
        <taxon>Polyneoptera</taxon>
        <taxon>Phasmatodea</taxon>
        <taxon>Verophasmatodea</taxon>
        <taxon>Anareolatae</taxon>
        <taxon>Phasmatidae</taxon>
        <taxon>Eurycanthinae</taxon>
        <taxon>Dryococelus</taxon>
    </lineage>
</organism>
<gene>
    <name evidence="2" type="ORF">PR048_013897</name>
</gene>
<accession>A0ABQ9HUC3</accession>
<dbReference type="Proteomes" id="UP001159363">
    <property type="component" value="Chromosome X"/>
</dbReference>
<sequence>MKNGGFIPYFEDQSTDSHQVLHTLSATLEYCNKIIFFQVPETPDYIVIPVDSDSFDWVPVVQKAMKELSSNQRIILVSERNPLSGLAGFVNCIRKEPGGEAIRGVLVMDPEAPPFSLNDPLYAEELAKDMAMNVYKDGEWGTYRHLLMDSLPLVTCPHASINVSTQGDLSSLKWFQRQLDEHGSVKRRLLSLAAAIRVPFPTFTCGNHGGGISLSILVALYHTFHRRLIVGSHSPSHFRDDENLWVVGVNSTQNATSECELFSHMSSSGNTIT</sequence>
<name>A0ABQ9HUC3_9NEOP</name>